<proteinExistence type="predicted"/>
<dbReference type="KEGG" id="amr:AM1_4342"/>
<dbReference type="Pfam" id="PF05860">
    <property type="entry name" value="TPS"/>
    <property type="match status" value="1"/>
</dbReference>
<protein>
    <submittedName>
        <fullName evidence="3">Haemagglutination activity domain protein</fullName>
    </submittedName>
</protein>
<feature type="compositionally biased region" description="Polar residues" evidence="1">
    <location>
        <begin position="783"/>
        <end position="801"/>
    </location>
</feature>
<feature type="domain" description="Filamentous haemagglutinin FhaB/tRNA nuclease CdiA-like TPS" evidence="2">
    <location>
        <begin position="13"/>
        <end position="125"/>
    </location>
</feature>
<evidence type="ECO:0000313" key="4">
    <source>
        <dbReference type="Proteomes" id="UP000000268"/>
    </source>
</evidence>
<dbReference type="AlphaFoldDB" id="B0CDW8"/>
<dbReference type="NCBIfam" id="TIGR01901">
    <property type="entry name" value="adhes_NPXG"/>
    <property type="match status" value="1"/>
</dbReference>
<dbReference type="EMBL" id="CP000828">
    <property type="protein sequence ID" value="ABW29320.1"/>
    <property type="molecule type" value="Genomic_DNA"/>
</dbReference>
<reference evidence="3 4" key="1">
    <citation type="journal article" date="2008" name="Proc. Natl. Acad. Sci. U.S.A.">
        <title>Niche adaptation and genome expansion in the chlorophyll d-producing cyanobacterium Acaryochloris marina.</title>
        <authorList>
            <person name="Swingley W.D."/>
            <person name="Chen M."/>
            <person name="Cheung P.C."/>
            <person name="Conrad A.L."/>
            <person name="Dejesa L.C."/>
            <person name="Hao J."/>
            <person name="Honchak B.M."/>
            <person name="Karbach L.E."/>
            <person name="Kurdoglu A."/>
            <person name="Lahiri S."/>
            <person name="Mastrian S.D."/>
            <person name="Miyashita H."/>
            <person name="Page L."/>
            <person name="Ramakrishna P."/>
            <person name="Satoh S."/>
            <person name="Sattley W.M."/>
            <person name="Shimada Y."/>
            <person name="Taylor H.L."/>
            <person name="Tomo T."/>
            <person name="Tsuchiya T."/>
            <person name="Wang Z.T."/>
            <person name="Raymond J."/>
            <person name="Mimuro M."/>
            <person name="Blankenship R.E."/>
            <person name="Touchman J.W."/>
        </authorList>
    </citation>
    <scope>NUCLEOTIDE SEQUENCE [LARGE SCALE GENOMIC DNA]</scope>
    <source>
        <strain evidence="4">MBIC 11017</strain>
    </source>
</reference>
<accession>B0CDW8</accession>
<gene>
    <name evidence="3" type="ordered locus">AM1_4342</name>
</gene>
<dbReference type="eggNOG" id="COG3210">
    <property type="taxonomic scope" value="Bacteria"/>
</dbReference>
<evidence type="ECO:0000259" key="2">
    <source>
        <dbReference type="SMART" id="SM00912"/>
    </source>
</evidence>
<dbReference type="InterPro" id="IPR008638">
    <property type="entry name" value="FhaB/CdiA-like_TPS"/>
</dbReference>
<evidence type="ECO:0000313" key="3">
    <source>
        <dbReference type="EMBL" id="ABW29320.1"/>
    </source>
</evidence>
<name>B0CDW8_ACAM1</name>
<dbReference type="SUPFAM" id="SSF51126">
    <property type="entry name" value="Pectin lyase-like"/>
    <property type="match status" value="4"/>
</dbReference>
<dbReference type="STRING" id="329726.AM1_4342"/>
<dbReference type="InterPro" id="IPR011050">
    <property type="entry name" value="Pectin_lyase_fold/virulence"/>
</dbReference>
<keyword evidence="4" id="KW-1185">Reference proteome</keyword>
<dbReference type="SMART" id="SM00912">
    <property type="entry name" value="Haemagg_act"/>
    <property type="match status" value="1"/>
</dbReference>
<sequence>MGLLPSASAQIRPDATLPINSEVRSEGAIQRILGGTQAGQNLFHSFRQFDLPPGTTVYFDQNPALTNIFARITGGQASSVDGVLRANGATNLFLINPKGILFGPNAQLNVGGSFFATTANRILFPNGNAFSTMPTAQSAPLLSINQPLGLAFNQQPGPITVRSGLTVQPGQMLSLLGGDVNIRGNLTAPGGRIELGAVDVNQQVQLNPSSRGLNYSGVQRFQDIRIDNLAIVDTSGPGGGLINVQGDRITLAEGGRLQSITLGNLDGGGITVNADTSLEVLGNLSPNSPIDPFIAQRGFFLPQTTTILATTIGAGQASSIEINTGTLRVIDGAKITAATDGLGLGGNLTINAARSIDVAGETILLGFVPEAVPFTEPVTRNFLIDQTSTSQINARSAFIPNSGPSGNITINTGDLTIRDGANLTAGSNLGPGGTITLNAIGTVEIVGSSQSGFSTSNVSTASISQNNALDTIIRANKLIIRDGGVITASTFGLGQAGDILITTTQSVEILGISRSGMIPSQINAGTFSAGDSGDIKIDTGRLSVKDGGTIRLNSVAQGQTGALTVTANSVFLENQSQISSNAVASPAGNINIDTNLLLLNNGSNITTNAFGLDAGGNINLNADVIAALPLDGDSNITANAVNGPGGQITITTQGLFGIAISDRNTDLNDITAISQNNPQLNGVVELNTPDADPSENLAEQPDEVEAPQPIARGCQTRQFANQSRFKRSGRGGLPINPHSALSSLAVWQDLRTDPEPLSQVSPASDLTATLPTDTPVQEITEAQGWQQDEQGRTVLTTQRQGPSHYAFQPSAPNC</sequence>
<dbReference type="HOGENOM" id="CLU_001325_0_0_3"/>
<evidence type="ECO:0000256" key="1">
    <source>
        <dbReference type="SAM" id="MobiDB-lite"/>
    </source>
</evidence>
<feature type="region of interest" description="Disordered" evidence="1">
    <location>
        <begin position="782"/>
        <end position="814"/>
    </location>
</feature>
<dbReference type="Proteomes" id="UP000000268">
    <property type="component" value="Chromosome"/>
</dbReference>
<organism evidence="3 4">
    <name type="scientific">Acaryochloris marina (strain MBIC 11017)</name>
    <dbReference type="NCBI Taxonomy" id="329726"/>
    <lineage>
        <taxon>Bacteria</taxon>
        <taxon>Bacillati</taxon>
        <taxon>Cyanobacteriota</taxon>
        <taxon>Cyanophyceae</taxon>
        <taxon>Acaryochloridales</taxon>
        <taxon>Acaryochloridaceae</taxon>
        <taxon>Acaryochloris</taxon>
    </lineage>
</organism>
<dbReference type="InterPro" id="IPR012334">
    <property type="entry name" value="Pectin_lyas_fold"/>
</dbReference>
<dbReference type="Gene3D" id="2.160.20.10">
    <property type="entry name" value="Single-stranded right-handed beta-helix, Pectin lyase-like"/>
    <property type="match status" value="2"/>
</dbReference>